<name>X0Y196_9ZZZZ</name>
<comment type="caution">
    <text evidence="1">The sequence shown here is derived from an EMBL/GenBank/DDBJ whole genome shotgun (WGS) entry which is preliminary data.</text>
</comment>
<dbReference type="AlphaFoldDB" id="X0Y196"/>
<accession>X0Y196</accession>
<reference evidence="1" key="1">
    <citation type="journal article" date="2014" name="Front. Microbiol.">
        <title>High frequency of phylogenetically diverse reductive dehalogenase-homologous genes in deep subseafloor sedimentary metagenomes.</title>
        <authorList>
            <person name="Kawai M."/>
            <person name="Futagami T."/>
            <person name="Toyoda A."/>
            <person name="Takaki Y."/>
            <person name="Nishi S."/>
            <person name="Hori S."/>
            <person name="Arai W."/>
            <person name="Tsubouchi T."/>
            <person name="Morono Y."/>
            <person name="Uchiyama I."/>
            <person name="Ito T."/>
            <person name="Fujiyama A."/>
            <person name="Inagaki F."/>
            <person name="Takami H."/>
        </authorList>
    </citation>
    <scope>NUCLEOTIDE SEQUENCE</scope>
    <source>
        <strain evidence="1">Expedition CK06-06</strain>
    </source>
</reference>
<proteinExistence type="predicted"/>
<organism evidence="1">
    <name type="scientific">marine sediment metagenome</name>
    <dbReference type="NCBI Taxonomy" id="412755"/>
    <lineage>
        <taxon>unclassified sequences</taxon>
        <taxon>metagenomes</taxon>
        <taxon>ecological metagenomes</taxon>
    </lineage>
</organism>
<gene>
    <name evidence="1" type="ORF">S01H1_64232</name>
</gene>
<evidence type="ECO:0000313" key="1">
    <source>
        <dbReference type="EMBL" id="GAG41137.1"/>
    </source>
</evidence>
<sequence length="251" mass="27685">DVAVADLTLASDDVMYILSNLFVRRLSKTGDTWPPPEPRVRTLLDSGHTIATPLQNPELEDWVIVGDAGQGKVAYADFSQVPVKFEPAPEDRIGVPVLGNVHVIFDDGFEYNKTIYAASHNIGRTSGKIYRWVIDKSTSWDELEPPNSAFYGLAQQNDVLYGAWRAAILANIPPGVGVDRSLFPRATVPPTANLEWDDLTEGLITGVVFTREPSSLKTSSNDDVNLWAIDNRNYNWASNNGTGCLWAYTDT</sequence>
<evidence type="ECO:0008006" key="2">
    <source>
        <dbReference type="Google" id="ProtNLM"/>
    </source>
</evidence>
<feature type="non-terminal residue" evidence="1">
    <location>
        <position position="251"/>
    </location>
</feature>
<feature type="non-terminal residue" evidence="1">
    <location>
        <position position="1"/>
    </location>
</feature>
<protein>
    <recommendedName>
        <fullName evidence="2">PilC beta-propeller domain-containing protein</fullName>
    </recommendedName>
</protein>
<dbReference type="EMBL" id="BARS01042330">
    <property type="protein sequence ID" value="GAG41137.1"/>
    <property type="molecule type" value="Genomic_DNA"/>
</dbReference>